<gene>
    <name evidence="3" type="ORF">A3C26_04215</name>
</gene>
<comment type="caution">
    <text evidence="3">The sequence shown here is derived from an EMBL/GenBank/DDBJ whole genome shotgun (WGS) entry which is preliminary data.</text>
</comment>
<name>A0A1F5JDF3_9BACT</name>
<dbReference type="Proteomes" id="UP000177042">
    <property type="component" value="Unassembled WGS sequence"/>
</dbReference>
<feature type="domain" description="Dockerin" evidence="2">
    <location>
        <begin position="49"/>
        <end position="120"/>
    </location>
</feature>
<dbReference type="Gene3D" id="1.10.1330.10">
    <property type="entry name" value="Dockerin domain"/>
    <property type="match status" value="1"/>
</dbReference>
<dbReference type="InterPro" id="IPR036439">
    <property type="entry name" value="Dockerin_dom_sf"/>
</dbReference>
<evidence type="ECO:0000313" key="3">
    <source>
        <dbReference type="EMBL" id="OGE26578.1"/>
    </source>
</evidence>
<accession>A0A1F5JDF3</accession>
<dbReference type="PROSITE" id="PS51766">
    <property type="entry name" value="DOCKERIN"/>
    <property type="match status" value="1"/>
</dbReference>
<evidence type="ECO:0000256" key="1">
    <source>
        <dbReference type="SAM" id="SignalP"/>
    </source>
</evidence>
<dbReference type="AlphaFoldDB" id="A0A1F5JDF3"/>
<dbReference type="Pfam" id="PF00404">
    <property type="entry name" value="Dockerin_1"/>
    <property type="match status" value="1"/>
</dbReference>
<protein>
    <recommendedName>
        <fullName evidence="2">Dockerin domain-containing protein</fullName>
    </recommendedName>
</protein>
<keyword evidence="1" id="KW-0732">Signal</keyword>
<reference evidence="3 4" key="1">
    <citation type="journal article" date="2016" name="Nat. Commun.">
        <title>Thousands of microbial genomes shed light on interconnected biogeochemical processes in an aquifer system.</title>
        <authorList>
            <person name="Anantharaman K."/>
            <person name="Brown C.T."/>
            <person name="Hug L.A."/>
            <person name="Sharon I."/>
            <person name="Castelle C.J."/>
            <person name="Probst A.J."/>
            <person name="Thomas B.C."/>
            <person name="Singh A."/>
            <person name="Wilkins M.J."/>
            <person name="Karaoz U."/>
            <person name="Brodie E.L."/>
            <person name="Williams K.H."/>
            <person name="Hubbard S.S."/>
            <person name="Banfield J.F."/>
        </authorList>
    </citation>
    <scope>NUCLEOTIDE SEQUENCE [LARGE SCALE GENOMIC DNA]</scope>
</reference>
<dbReference type="InterPro" id="IPR002105">
    <property type="entry name" value="Dockerin_1_rpt"/>
</dbReference>
<proteinExistence type="predicted"/>
<dbReference type="SUPFAM" id="SSF63446">
    <property type="entry name" value="Type I dockerin domain"/>
    <property type="match status" value="1"/>
</dbReference>
<dbReference type="GO" id="GO:0000272">
    <property type="term" value="P:polysaccharide catabolic process"/>
    <property type="evidence" value="ECO:0007669"/>
    <property type="project" value="InterPro"/>
</dbReference>
<dbReference type="EMBL" id="MFCX01000007">
    <property type="protein sequence ID" value="OGE26578.1"/>
    <property type="molecule type" value="Genomic_DNA"/>
</dbReference>
<feature type="signal peptide" evidence="1">
    <location>
        <begin position="1"/>
        <end position="27"/>
    </location>
</feature>
<dbReference type="InterPro" id="IPR016134">
    <property type="entry name" value="Dockerin_dom"/>
</dbReference>
<sequence>MKFRIIAGFIFTAFTGLALSQITLVNAASDKTPITGPVTGPVIIGKPSPCNNIGDVNQDGRVTFADAQTVLKIVARLDPYKNPTREQIRRGDVDANKRITSVDALKIQRYVLNLDSTFRACTVKK</sequence>
<evidence type="ECO:0000259" key="2">
    <source>
        <dbReference type="PROSITE" id="PS51766"/>
    </source>
</evidence>
<feature type="chain" id="PRO_5009519026" description="Dockerin domain-containing protein" evidence="1">
    <location>
        <begin position="28"/>
        <end position="125"/>
    </location>
</feature>
<dbReference type="CDD" id="cd14256">
    <property type="entry name" value="Dockerin_I"/>
    <property type="match status" value="1"/>
</dbReference>
<dbReference type="GO" id="GO:0004553">
    <property type="term" value="F:hydrolase activity, hydrolyzing O-glycosyl compounds"/>
    <property type="evidence" value="ECO:0007669"/>
    <property type="project" value="InterPro"/>
</dbReference>
<evidence type="ECO:0000313" key="4">
    <source>
        <dbReference type="Proteomes" id="UP000177042"/>
    </source>
</evidence>
<organism evidence="3 4">
    <name type="scientific">Candidatus Daviesbacteria bacterium RIFCSPHIGHO2_02_FULL_39_12</name>
    <dbReference type="NCBI Taxonomy" id="1797770"/>
    <lineage>
        <taxon>Bacteria</taxon>
        <taxon>Candidatus Daviesiibacteriota</taxon>
    </lineage>
</organism>